<keyword evidence="17" id="KW-1185">Reference proteome</keyword>
<comment type="caution">
    <text evidence="12">Was originally thought to be a dihydrodipicolinate synthase (DHDPS), catalyzing the condensation of (S)-aspartate-beta-semialdehyde [(S)-ASA] and pyruvate to dihydrodipicolinate (DHDP). However, it was shown in E.coli that the product of the enzymatic reaction is not dihydrodipicolinate but in fact (4S)-4-hydroxy-2,3,4,5-tetrahydro-(2S)-dipicolinic acid (HTPA), and that the consecutive dehydration reaction leading to DHDP is not spontaneous but catalyzed by DapB.</text>
</comment>
<keyword evidence="7 12" id="KW-0220">Diaminopimelate biosynthesis</keyword>
<evidence type="ECO:0000256" key="12">
    <source>
        <dbReference type="HAMAP-Rule" id="MF_00418"/>
    </source>
</evidence>
<dbReference type="Pfam" id="PF00701">
    <property type="entry name" value="DHDPS"/>
    <property type="match status" value="1"/>
</dbReference>
<dbReference type="PROSITE" id="PS00666">
    <property type="entry name" value="DHDPS_2"/>
    <property type="match status" value="1"/>
</dbReference>
<feature type="binding site" evidence="12 15">
    <location>
        <position position="203"/>
    </location>
    <ligand>
        <name>pyruvate</name>
        <dbReference type="ChEBI" id="CHEBI:15361"/>
    </ligand>
</feature>
<dbReference type="PATRIC" id="fig|1495769.3.peg.281"/>
<keyword evidence="8 12" id="KW-0457">Lysine biosynthesis</keyword>
<comment type="similarity">
    <text evidence="3 12 13">Belongs to the DapA family.</text>
</comment>
<sequence>MIKGSIVALITPMKINGEIDWDALHRLVNLHLYNKTDAIVAVGTTGEPTTMTVDEHFDVIRAIVSEVNGRIPVIAGTGANASWEAVNLTRYAKEAGADCCLSVTPYYNIPTQEGLYQHFKLIAEVGLPVILYNVPKRTGVDISNETVLKLSKIKNIVGLKEATGNLDRAIELIKIFKNNGFAIYSGDDQTACEFMLAGGHGVISVASNIVPKAMHELAVAAISGKPEKAHQINTKLMPLYSVLGIEANPIPVKWSLNQLGLIEKGIRLPLTWLSEKYHSTVKKNLQLFRILNKFGDNNLWV</sequence>
<evidence type="ECO:0000256" key="5">
    <source>
        <dbReference type="ARBA" id="ARBA00022490"/>
    </source>
</evidence>
<evidence type="ECO:0000256" key="2">
    <source>
        <dbReference type="ARBA" id="ARBA00005120"/>
    </source>
</evidence>
<evidence type="ECO:0000313" key="16">
    <source>
        <dbReference type="EMBL" id="CDZ16559.1"/>
    </source>
</evidence>
<comment type="catalytic activity">
    <reaction evidence="11 12">
        <text>L-aspartate 4-semialdehyde + pyruvate = (2S,4S)-4-hydroxy-2,3,4,5-tetrahydrodipicolinate + H2O + H(+)</text>
        <dbReference type="Rhea" id="RHEA:34171"/>
        <dbReference type="ChEBI" id="CHEBI:15361"/>
        <dbReference type="ChEBI" id="CHEBI:15377"/>
        <dbReference type="ChEBI" id="CHEBI:15378"/>
        <dbReference type="ChEBI" id="CHEBI:67139"/>
        <dbReference type="ChEBI" id="CHEBI:537519"/>
        <dbReference type="EC" id="4.3.3.7"/>
    </reaction>
</comment>
<dbReference type="SMART" id="SM01130">
    <property type="entry name" value="DHDPS"/>
    <property type="match status" value="1"/>
</dbReference>
<feature type="site" description="Part of a proton relay during catalysis" evidence="12">
    <location>
        <position position="44"/>
    </location>
</feature>
<evidence type="ECO:0000256" key="1">
    <source>
        <dbReference type="ARBA" id="ARBA00003294"/>
    </source>
</evidence>
<dbReference type="EMBL" id="LM655252">
    <property type="protein sequence ID" value="CDZ16559.1"/>
    <property type="molecule type" value="Genomic_DNA"/>
</dbReference>
<dbReference type="CDD" id="cd00950">
    <property type="entry name" value="DHDPS"/>
    <property type="match status" value="1"/>
</dbReference>
<evidence type="ECO:0000256" key="14">
    <source>
        <dbReference type="PIRSR" id="PIRSR001365-1"/>
    </source>
</evidence>
<accession>A0A078KIG6</accession>
<comment type="function">
    <text evidence="1 12">Catalyzes the condensation of (S)-aspartate-beta-semialdehyde [(S)-ASA] and pyruvate to 4-hydroxy-tetrahydrodipicolinate (HTPA).</text>
</comment>
<evidence type="ECO:0000256" key="4">
    <source>
        <dbReference type="ARBA" id="ARBA00012086"/>
    </source>
</evidence>
<evidence type="ECO:0000256" key="13">
    <source>
        <dbReference type="PIRNR" id="PIRNR001365"/>
    </source>
</evidence>
<dbReference type="Gene3D" id="3.20.20.70">
    <property type="entry name" value="Aldolase class I"/>
    <property type="match status" value="1"/>
</dbReference>
<dbReference type="UniPathway" id="UPA00034">
    <property type="reaction ID" value="UER00017"/>
</dbReference>
<keyword evidence="10 12" id="KW-0704">Schiff base</keyword>
<dbReference type="OrthoDB" id="9782828at2"/>
<dbReference type="KEGG" id="eme:CEM_310"/>
<protein>
    <recommendedName>
        <fullName evidence="4 12">4-hydroxy-tetrahydrodipicolinate synthase</fullName>
        <shortName evidence="12">HTPA synthase</shortName>
        <ecNumber evidence="4 12">4.3.3.7</ecNumber>
    </recommendedName>
</protein>
<comment type="pathway">
    <text evidence="2 12">Amino-acid biosynthesis; L-lysine biosynthesis via DAP pathway; (S)-tetrahydrodipicolinate from L-aspartate: step 3/4.</text>
</comment>
<comment type="subunit">
    <text evidence="12">Homotetramer; dimer of dimers.</text>
</comment>
<dbReference type="SUPFAM" id="SSF51569">
    <property type="entry name" value="Aldolase"/>
    <property type="match status" value="1"/>
</dbReference>
<feature type="active site" description="Proton donor/acceptor" evidence="12 14">
    <location>
        <position position="132"/>
    </location>
</feature>
<organism evidence="16 17">
    <name type="scientific">Candidatus Johnevansia muelleri</name>
    <dbReference type="NCBI Taxonomy" id="1495769"/>
    <lineage>
        <taxon>Bacteria</taxon>
        <taxon>Pseudomonadati</taxon>
        <taxon>Pseudomonadota</taxon>
        <taxon>Gammaproteobacteria</taxon>
        <taxon>Candidatus Johnevansiales</taxon>
        <taxon>Candidatus Johnevansiaceae</taxon>
        <taxon>Candidatus Johnevansia</taxon>
    </lineage>
</organism>
<evidence type="ECO:0000256" key="15">
    <source>
        <dbReference type="PIRSR" id="PIRSR001365-2"/>
    </source>
</evidence>
<dbReference type="GO" id="GO:0005829">
    <property type="term" value="C:cytosol"/>
    <property type="evidence" value="ECO:0007669"/>
    <property type="project" value="TreeGrafter"/>
</dbReference>
<dbReference type="PANTHER" id="PTHR12128:SF66">
    <property type="entry name" value="4-HYDROXY-2-OXOGLUTARATE ALDOLASE, MITOCHONDRIAL"/>
    <property type="match status" value="1"/>
</dbReference>
<dbReference type="PANTHER" id="PTHR12128">
    <property type="entry name" value="DIHYDRODIPICOLINATE SYNTHASE"/>
    <property type="match status" value="1"/>
</dbReference>
<evidence type="ECO:0000256" key="9">
    <source>
        <dbReference type="ARBA" id="ARBA00023239"/>
    </source>
</evidence>
<dbReference type="Proteomes" id="UP000032420">
    <property type="component" value="Chromosome I"/>
</dbReference>
<evidence type="ECO:0000256" key="6">
    <source>
        <dbReference type="ARBA" id="ARBA00022605"/>
    </source>
</evidence>
<dbReference type="GO" id="GO:0009089">
    <property type="term" value="P:lysine biosynthetic process via diaminopimelate"/>
    <property type="evidence" value="ECO:0007669"/>
    <property type="project" value="UniProtKB-UniRule"/>
</dbReference>
<dbReference type="HAMAP" id="MF_00418">
    <property type="entry name" value="DapA"/>
    <property type="match status" value="1"/>
</dbReference>
<keyword evidence="5 12" id="KW-0963">Cytoplasm</keyword>
<evidence type="ECO:0000313" key="17">
    <source>
        <dbReference type="Proteomes" id="UP000032420"/>
    </source>
</evidence>
<reference evidence="17" key="1">
    <citation type="submission" date="2014-07" db="EMBL/GenBank/DDBJ databases">
        <authorList>
            <person name="Santos-Garcia D."/>
        </authorList>
    </citation>
    <scope>NUCLEOTIDE SEQUENCE [LARGE SCALE GENOMIC DNA]</scope>
</reference>
<dbReference type="InterPro" id="IPR005263">
    <property type="entry name" value="DapA"/>
</dbReference>
<dbReference type="GO" id="GO:0019877">
    <property type="term" value="P:diaminopimelate biosynthetic process"/>
    <property type="evidence" value="ECO:0007669"/>
    <property type="project" value="UniProtKB-UniRule"/>
</dbReference>
<name>A0A078KIG6_9GAMM</name>
<proteinExistence type="inferred from homology"/>
<keyword evidence="6 12" id="KW-0028">Amino-acid biosynthesis</keyword>
<comment type="subcellular location">
    <subcellularLocation>
        <location evidence="12">Cytoplasm</location>
    </subcellularLocation>
</comment>
<evidence type="ECO:0000256" key="7">
    <source>
        <dbReference type="ARBA" id="ARBA00022915"/>
    </source>
</evidence>
<keyword evidence="9 12" id="KW-0456">Lyase</keyword>
<dbReference type="GO" id="GO:0008840">
    <property type="term" value="F:4-hydroxy-tetrahydrodipicolinate synthase activity"/>
    <property type="evidence" value="ECO:0007669"/>
    <property type="project" value="UniProtKB-UniRule"/>
</dbReference>
<feature type="binding site" evidence="12 15">
    <location>
        <position position="45"/>
    </location>
    <ligand>
        <name>pyruvate</name>
        <dbReference type="ChEBI" id="CHEBI:15361"/>
    </ligand>
</feature>
<dbReference type="NCBIfam" id="TIGR00674">
    <property type="entry name" value="dapA"/>
    <property type="match status" value="1"/>
</dbReference>
<dbReference type="AlphaFoldDB" id="A0A078KIG6"/>
<dbReference type="InterPro" id="IPR020625">
    <property type="entry name" value="Schiff_base-form_aldolases_AS"/>
</dbReference>
<evidence type="ECO:0000256" key="3">
    <source>
        <dbReference type="ARBA" id="ARBA00007592"/>
    </source>
</evidence>
<evidence type="ECO:0000256" key="10">
    <source>
        <dbReference type="ARBA" id="ARBA00023270"/>
    </source>
</evidence>
<evidence type="ECO:0000256" key="11">
    <source>
        <dbReference type="ARBA" id="ARBA00047836"/>
    </source>
</evidence>
<feature type="active site" description="Schiff-base intermediate with substrate" evidence="12 14">
    <location>
        <position position="160"/>
    </location>
</feature>
<dbReference type="PIRSF" id="PIRSF001365">
    <property type="entry name" value="DHDPS"/>
    <property type="match status" value="1"/>
</dbReference>
<evidence type="ECO:0000256" key="8">
    <source>
        <dbReference type="ARBA" id="ARBA00023154"/>
    </source>
</evidence>
<feature type="site" description="Part of a proton relay during catalysis" evidence="12">
    <location>
        <position position="107"/>
    </location>
</feature>
<dbReference type="PRINTS" id="PR00146">
    <property type="entry name" value="DHPICSNTHASE"/>
</dbReference>
<dbReference type="HOGENOM" id="CLU_049343_7_1_6"/>
<dbReference type="STRING" id="1495769.CEM_310"/>
<gene>
    <name evidence="12 16" type="primary">dapA</name>
    <name evidence="16" type="ORF">CEM_310</name>
</gene>
<dbReference type="EC" id="4.3.3.7" evidence="4 12"/>
<dbReference type="InterPro" id="IPR013785">
    <property type="entry name" value="Aldolase_TIM"/>
</dbReference>
<dbReference type="InterPro" id="IPR002220">
    <property type="entry name" value="DapA-like"/>
</dbReference>